<dbReference type="Proteomes" id="UP000464495">
    <property type="component" value="Chromosome"/>
</dbReference>
<dbReference type="InterPro" id="IPR005586">
    <property type="entry name" value="ABC_trans_aux"/>
</dbReference>
<evidence type="ECO:0000313" key="2">
    <source>
        <dbReference type="EMBL" id="QHQ36738.1"/>
    </source>
</evidence>
<feature type="domain" description="ABC-type transport auxiliary lipoprotein component" evidence="1">
    <location>
        <begin position="22"/>
        <end position="178"/>
    </location>
</feature>
<dbReference type="Gene3D" id="3.40.50.10610">
    <property type="entry name" value="ABC-type transport auxiliary lipoprotein component"/>
    <property type="match status" value="1"/>
</dbReference>
<evidence type="ECO:0000259" key="1">
    <source>
        <dbReference type="Pfam" id="PF03886"/>
    </source>
</evidence>
<dbReference type="KEGG" id="amaq:GO499_16925"/>
<evidence type="ECO:0000313" key="3">
    <source>
        <dbReference type="Proteomes" id="UP000464495"/>
    </source>
</evidence>
<gene>
    <name evidence="2" type="ORF">GO499_16925</name>
</gene>
<dbReference type="SUPFAM" id="SSF159594">
    <property type="entry name" value="XCC0632-like"/>
    <property type="match status" value="1"/>
</dbReference>
<sequence>MKRLALVLLLAACSSEGKIAQYTLDTIPEASRISIPYATVEIRTISLPLYAESEEIAVLAEDGSIRTNSEQLWADMPERSMTEQLAGILTEVSGATVAAEPWPFESYPEARIDVRVRRLLADEDGPLEFAGTWYASADLRGRNRAESFSFTVPFAGEGLTARAEAHTAAARLLAEDIATKLR</sequence>
<proteinExistence type="predicted"/>
<organism evidence="2 3">
    <name type="scientific">Algicella marina</name>
    <dbReference type="NCBI Taxonomy" id="2683284"/>
    <lineage>
        <taxon>Bacteria</taxon>
        <taxon>Pseudomonadati</taxon>
        <taxon>Pseudomonadota</taxon>
        <taxon>Alphaproteobacteria</taxon>
        <taxon>Rhodobacterales</taxon>
        <taxon>Paracoccaceae</taxon>
        <taxon>Algicella</taxon>
    </lineage>
</organism>
<accession>A0A6P1T1X4</accession>
<protein>
    <recommendedName>
        <fullName evidence="1">ABC-type transport auxiliary lipoprotein component domain-containing protein</fullName>
    </recommendedName>
</protein>
<name>A0A6P1T1X4_9RHOB</name>
<keyword evidence="3" id="KW-1185">Reference proteome</keyword>
<dbReference type="EMBL" id="CP046620">
    <property type="protein sequence ID" value="QHQ36738.1"/>
    <property type="molecule type" value="Genomic_DNA"/>
</dbReference>
<reference evidence="2 3" key="1">
    <citation type="submission" date="2019-12" db="EMBL/GenBank/DDBJ databases">
        <title>Complete genome sequence of Algicella marina strain 9Alg 56(T) isolated from the red alga Tichocarpus crinitus.</title>
        <authorList>
            <person name="Kim S.-G."/>
            <person name="Nedashkovskaya O.I."/>
        </authorList>
    </citation>
    <scope>NUCLEOTIDE SEQUENCE [LARGE SCALE GENOMIC DNA]</scope>
    <source>
        <strain evidence="2 3">9Alg 56</strain>
    </source>
</reference>
<dbReference type="AlphaFoldDB" id="A0A6P1T1X4"/>
<dbReference type="Pfam" id="PF03886">
    <property type="entry name" value="ABC_trans_aux"/>
    <property type="match status" value="1"/>
</dbReference>
<dbReference type="RefSeq" id="WP_161863283.1">
    <property type="nucleotide sequence ID" value="NZ_CP046620.1"/>
</dbReference>